<name>A0ABT7C1F1_9CYAN</name>
<gene>
    <name evidence="1" type="ORF">PMH09_18925</name>
</gene>
<evidence type="ECO:0000313" key="2">
    <source>
        <dbReference type="Proteomes" id="UP001232992"/>
    </source>
</evidence>
<dbReference type="RefSeq" id="WP_283759912.1">
    <property type="nucleotide sequence ID" value="NZ_JAQOSQ010000030.1"/>
</dbReference>
<accession>A0ABT7C1F1</accession>
<organism evidence="1 2">
    <name type="scientific">Roseofilum casamattae BLCC-M143</name>
    <dbReference type="NCBI Taxonomy" id="3022442"/>
    <lineage>
        <taxon>Bacteria</taxon>
        <taxon>Bacillati</taxon>
        <taxon>Cyanobacteriota</taxon>
        <taxon>Cyanophyceae</taxon>
        <taxon>Desertifilales</taxon>
        <taxon>Desertifilaceae</taxon>
        <taxon>Roseofilum</taxon>
        <taxon>Roseofilum casamattae</taxon>
    </lineage>
</organism>
<proteinExistence type="predicted"/>
<comment type="caution">
    <text evidence="1">The sequence shown here is derived from an EMBL/GenBank/DDBJ whole genome shotgun (WGS) entry which is preliminary data.</text>
</comment>
<keyword evidence="2" id="KW-1185">Reference proteome</keyword>
<dbReference type="InterPro" id="IPR015354">
    <property type="entry name" value="DNA_partition_ParG"/>
</dbReference>
<dbReference type="Pfam" id="PF09274">
    <property type="entry name" value="ParG"/>
    <property type="match status" value="1"/>
</dbReference>
<sequence length="76" mass="9135">MSNKSKFVTRIFFPDEDSRYRFKAACMMNLTTMTDVSLKLCMWFVEYWEKTGKPPLVELQRLLEEIEQDSDRKDSE</sequence>
<reference evidence="1 2" key="1">
    <citation type="submission" date="2023-01" db="EMBL/GenBank/DDBJ databases">
        <title>Novel diversity within Roseofilum (Cyanobacteria; Desertifilaceae) from marine benthic mats with descriptions of four novel species.</title>
        <authorList>
            <person name="Wang Y."/>
            <person name="Berthold D.E."/>
            <person name="Hu J."/>
            <person name="Lefler F.W."/>
            <person name="Laughinghouse H.D. IV."/>
        </authorList>
    </citation>
    <scope>NUCLEOTIDE SEQUENCE [LARGE SCALE GENOMIC DNA]</scope>
    <source>
        <strain evidence="1 2">BLCC-M143</strain>
    </source>
</reference>
<dbReference type="EMBL" id="JAQOSQ010000030">
    <property type="protein sequence ID" value="MDJ1185266.1"/>
    <property type="molecule type" value="Genomic_DNA"/>
</dbReference>
<evidence type="ECO:0000313" key="1">
    <source>
        <dbReference type="EMBL" id="MDJ1185266.1"/>
    </source>
</evidence>
<dbReference type="Proteomes" id="UP001232992">
    <property type="component" value="Unassembled WGS sequence"/>
</dbReference>
<protein>
    <submittedName>
        <fullName evidence="1">Plasmid partition protein ParG</fullName>
    </submittedName>
</protein>